<feature type="region of interest" description="Disordered" evidence="13">
    <location>
        <begin position="277"/>
        <end position="316"/>
    </location>
</feature>
<evidence type="ECO:0000256" key="11">
    <source>
        <dbReference type="ARBA" id="ARBA00046278"/>
    </source>
</evidence>
<evidence type="ECO:0000256" key="12">
    <source>
        <dbReference type="ARBA" id="ARBA00049117"/>
    </source>
</evidence>
<keyword evidence="9" id="KW-0636">Prenylation</keyword>
<feature type="compositionally biased region" description="Low complexity" evidence="13">
    <location>
        <begin position="12"/>
        <end position="22"/>
    </location>
</feature>
<keyword evidence="3" id="KW-0547">Nucleotide-binding</keyword>
<dbReference type="InterPro" id="IPR011989">
    <property type="entry name" value="ARM-like"/>
</dbReference>
<accession>A0A100IQ51</accession>
<evidence type="ECO:0000256" key="7">
    <source>
        <dbReference type="ARBA" id="ARBA00023136"/>
    </source>
</evidence>
<keyword evidence="8" id="KW-0449">Lipoprotein</keyword>
<dbReference type="GO" id="GO:0016020">
    <property type="term" value="C:membrane"/>
    <property type="evidence" value="ECO:0007669"/>
    <property type="project" value="InterPro"/>
</dbReference>
<dbReference type="PRINTS" id="PR00449">
    <property type="entry name" value="RASTRNSFRMNG"/>
</dbReference>
<feature type="domain" description="Wings apart-like protein C-terminal" evidence="14">
    <location>
        <begin position="315"/>
        <end position="652"/>
    </location>
</feature>
<dbReference type="InterPro" id="IPR022771">
    <property type="entry name" value="WAPL_C"/>
</dbReference>
<dbReference type="Pfam" id="PF00071">
    <property type="entry name" value="Ras"/>
    <property type="match status" value="1"/>
</dbReference>
<dbReference type="EMBL" id="BCMY01000016">
    <property type="protein sequence ID" value="GAQ45328.1"/>
    <property type="molecule type" value="Genomic_DNA"/>
</dbReference>
<evidence type="ECO:0000256" key="2">
    <source>
        <dbReference type="ARBA" id="ARBA00022723"/>
    </source>
</evidence>
<keyword evidence="7" id="KW-0472">Membrane</keyword>
<dbReference type="GO" id="GO:0007165">
    <property type="term" value="P:signal transduction"/>
    <property type="evidence" value="ECO:0007669"/>
    <property type="project" value="InterPro"/>
</dbReference>
<dbReference type="Gene3D" id="3.40.50.300">
    <property type="entry name" value="P-loop containing nucleotide triphosphate hydrolases"/>
    <property type="match status" value="1"/>
</dbReference>
<dbReference type="InterPro" id="IPR027417">
    <property type="entry name" value="P-loop_NTPase"/>
</dbReference>
<dbReference type="VEuPathDB" id="FungiDB:ATCC64974_66050"/>
<keyword evidence="2" id="KW-0479">Metal-binding</keyword>
<dbReference type="CDD" id="cd04137">
    <property type="entry name" value="RheB"/>
    <property type="match status" value="1"/>
</dbReference>
<evidence type="ECO:0000256" key="10">
    <source>
        <dbReference type="ARBA" id="ARBA00037969"/>
    </source>
</evidence>
<dbReference type="InterPro" id="IPR005225">
    <property type="entry name" value="Small_GTP-bd"/>
</dbReference>
<dbReference type="Pfam" id="PF07814">
    <property type="entry name" value="WAPL"/>
    <property type="match status" value="1"/>
</dbReference>
<evidence type="ECO:0000313" key="15">
    <source>
        <dbReference type="EMBL" id="GAQ45328.1"/>
    </source>
</evidence>
<sequence length="927" mass="102942">MPQKDTARRASGRPGRSSAEASPGTRSQADKVTTGPPTLFKKRSGSAGYQLAQEPFTPPNRGLYQSERSRKKRRYMHAEQSRPALDQIDVRDSDDAASDIYEPRYDRAADVAYKSNDIEGNCSPLKESYIERRESEFPYNPAASVSRRLRIEEQPISDGSTPSRTLAEAGHDRRTVSSRKRLVDLLGIAVPSKETGSSGSDSIVAENIHSENSRPLQETDIPRASHCENPDEVTDHSSEKAIKADTPMLSRIRGSRITYARQRSFLGNPLSLTALEQRDTSASSPHPGDASLAHITNNDGNQNLVSDDDEIESRPVRSIHELRQAGDNARFRESVEVIFEDIEDPNNSLSGKCSSFAQLCTKLLEHAFVRRFSEYGFNERLVKCIADDQNILITSMALCAFRLICSNGLFSHTSLRSFWATILGMSHKLLTMTEDIINMATEGTTSLSKVVQRSFKKTLPQISSVLFNASPSPSLSPCLVTLSCIQFCISIFLEKGDDIEPLPATLTEQIVDLLITQCDNATSKASLESYELSRLSFLILESHSMLPGTSAYHHHNFYRLLFENHGKFLPFCQFDRSKQIPMLYARVILNLTNNVPSLCEEFATPDMVSDFVELATTGLSGASMNRNVDEHGSLNANILALGVLINLSEQSELSRAAFLNPASDSTSLLQLLLEHFSAGLAFVDQARSVSEVHYNVVIGYLSIVLATLCLNEEALNQIRESIRGEGLLLVLSTAEEFLKFHQKVEQDSQLFESSGERGGKSSLTVRFVEHHFVESYYPTIENTFSRIIKYNGQDYATEIVDTAGQDEYSILNSKHFIGIHGYIIVYSVASRQSFDMVRVIRDKILNHLGADHVPLVLVGNKSDLKSEQRQVSLDEGRQLCEEFHCAFTEASARLDYNVAKAFDLMIGEIEKSQNPSQPAGGNKCAVM</sequence>
<dbReference type="VEuPathDB" id="FungiDB:An17g02360"/>
<comment type="similarity">
    <text evidence="10">Belongs to the small GTPase superfamily. Rheb family.</text>
</comment>
<dbReference type="Gene3D" id="1.25.10.10">
    <property type="entry name" value="Leucine-rich Repeat Variant"/>
    <property type="match status" value="1"/>
</dbReference>
<organism evidence="15 16">
    <name type="scientific">Aspergillus niger</name>
    <dbReference type="NCBI Taxonomy" id="5061"/>
    <lineage>
        <taxon>Eukaryota</taxon>
        <taxon>Fungi</taxon>
        <taxon>Dikarya</taxon>
        <taxon>Ascomycota</taxon>
        <taxon>Pezizomycotina</taxon>
        <taxon>Eurotiomycetes</taxon>
        <taxon>Eurotiomycetidae</taxon>
        <taxon>Eurotiales</taxon>
        <taxon>Aspergillaceae</taxon>
        <taxon>Aspergillus</taxon>
        <taxon>Aspergillus subgen. Circumdati</taxon>
    </lineage>
</organism>
<dbReference type="PANTHER" id="PTHR24070">
    <property type="entry name" value="RAS, DI-RAS, AND RHEB FAMILY MEMBERS OF SMALL GTPASE SUPERFAMILY"/>
    <property type="match status" value="1"/>
</dbReference>
<feature type="compositionally biased region" description="Basic and acidic residues" evidence="13">
    <location>
        <begin position="220"/>
        <end position="239"/>
    </location>
</feature>
<evidence type="ECO:0000256" key="1">
    <source>
        <dbReference type="ARBA" id="ARBA00022481"/>
    </source>
</evidence>
<dbReference type="VEuPathDB" id="FungiDB:M747DRAFT_295591"/>
<protein>
    <recommendedName>
        <fullName evidence="14">Wings apart-like protein C-terminal domain-containing protein</fullName>
    </recommendedName>
</protein>
<dbReference type="SMART" id="SM00174">
    <property type="entry name" value="RHO"/>
    <property type="match status" value="1"/>
</dbReference>
<dbReference type="GO" id="GO:0046872">
    <property type="term" value="F:metal ion binding"/>
    <property type="evidence" value="ECO:0007669"/>
    <property type="project" value="UniProtKB-KW"/>
</dbReference>
<comment type="catalytic activity">
    <reaction evidence="12">
        <text>GTP + H2O = GDP + phosphate + H(+)</text>
        <dbReference type="Rhea" id="RHEA:19669"/>
        <dbReference type="ChEBI" id="CHEBI:15377"/>
        <dbReference type="ChEBI" id="CHEBI:15378"/>
        <dbReference type="ChEBI" id="CHEBI:37565"/>
        <dbReference type="ChEBI" id="CHEBI:43474"/>
        <dbReference type="ChEBI" id="CHEBI:58189"/>
    </reaction>
    <physiologicalReaction direction="left-to-right" evidence="12">
        <dbReference type="Rhea" id="RHEA:19670"/>
    </physiologicalReaction>
</comment>
<evidence type="ECO:0000259" key="14">
    <source>
        <dbReference type="Pfam" id="PF07814"/>
    </source>
</evidence>
<dbReference type="SMART" id="SM00173">
    <property type="entry name" value="RAS"/>
    <property type="match status" value="1"/>
</dbReference>
<evidence type="ECO:0000256" key="13">
    <source>
        <dbReference type="SAM" id="MobiDB-lite"/>
    </source>
</evidence>
<dbReference type="SMART" id="SM00175">
    <property type="entry name" value="RAB"/>
    <property type="match status" value="1"/>
</dbReference>
<dbReference type="GO" id="GO:0003924">
    <property type="term" value="F:GTPase activity"/>
    <property type="evidence" value="ECO:0007669"/>
    <property type="project" value="InterPro"/>
</dbReference>
<comment type="caution">
    <text evidence="15">The sequence shown here is derived from an EMBL/GenBank/DDBJ whole genome shotgun (WGS) entry which is preliminary data.</text>
</comment>
<comment type="subcellular location">
    <subcellularLocation>
        <location evidence="11">Endomembrane system</location>
        <topology evidence="11">Lipid-anchor</topology>
        <orientation evidence="11">Cytoplasmic side</orientation>
    </subcellularLocation>
</comment>
<keyword evidence="4" id="KW-0378">Hydrolase</keyword>
<dbReference type="InterPro" id="IPR016024">
    <property type="entry name" value="ARM-type_fold"/>
</dbReference>
<feature type="region of interest" description="Disordered" evidence="13">
    <location>
        <begin position="1"/>
        <end position="94"/>
    </location>
</feature>
<dbReference type="PROSITE" id="PS51421">
    <property type="entry name" value="RAS"/>
    <property type="match status" value="1"/>
</dbReference>
<reference evidence="16" key="1">
    <citation type="journal article" date="2016" name="Genome Announc.">
        <title>Draft genome sequence of Aspergillus niger strain An76.</title>
        <authorList>
            <person name="Gong W."/>
            <person name="Cheng Z."/>
            <person name="Zhang H."/>
            <person name="Liu L."/>
            <person name="Gao P."/>
            <person name="Wang L."/>
        </authorList>
    </citation>
    <scope>NUCLEOTIDE SEQUENCE [LARGE SCALE GENOMIC DNA]</scope>
    <source>
        <strain evidence="16">An76</strain>
    </source>
</reference>
<keyword evidence="6" id="KW-0342">GTP-binding</keyword>
<dbReference type="PaxDb" id="5061-CADANGAP00013384"/>
<dbReference type="AlphaFoldDB" id="A0A100IQ51"/>
<dbReference type="InterPro" id="IPR020849">
    <property type="entry name" value="Small_GTPase_Ras-type"/>
</dbReference>
<dbReference type="OMA" id="NNKPKAC"/>
<dbReference type="OrthoDB" id="5976022at2759"/>
<keyword evidence="5" id="KW-0460">Magnesium</keyword>
<dbReference type="SUPFAM" id="SSF48371">
    <property type="entry name" value="ARM repeat"/>
    <property type="match status" value="1"/>
</dbReference>
<dbReference type="Proteomes" id="UP000068243">
    <property type="component" value="Unassembled WGS sequence"/>
</dbReference>
<dbReference type="FunFam" id="3.40.50.300:FF:000273">
    <property type="entry name" value="GTP-binding protein Rheb homolog"/>
    <property type="match status" value="1"/>
</dbReference>
<proteinExistence type="inferred from homology"/>
<dbReference type="NCBIfam" id="TIGR00231">
    <property type="entry name" value="small_GTP"/>
    <property type="match status" value="1"/>
</dbReference>
<evidence type="ECO:0000256" key="4">
    <source>
        <dbReference type="ARBA" id="ARBA00022801"/>
    </source>
</evidence>
<feature type="region of interest" description="Disordered" evidence="13">
    <location>
        <begin position="154"/>
        <end position="173"/>
    </location>
</feature>
<evidence type="ECO:0000256" key="9">
    <source>
        <dbReference type="ARBA" id="ARBA00023289"/>
    </source>
</evidence>
<dbReference type="GO" id="GO:0005525">
    <property type="term" value="F:GTP binding"/>
    <property type="evidence" value="ECO:0007669"/>
    <property type="project" value="UniProtKB-KW"/>
</dbReference>
<evidence type="ECO:0000256" key="6">
    <source>
        <dbReference type="ARBA" id="ARBA00023134"/>
    </source>
</evidence>
<dbReference type="PROSITE" id="PS51419">
    <property type="entry name" value="RAB"/>
    <property type="match status" value="1"/>
</dbReference>
<keyword evidence="1" id="KW-0488">Methylation</keyword>
<evidence type="ECO:0000256" key="5">
    <source>
        <dbReference type="ARBA" id="ARBA00022842"/>
    </source>
</evidence>
<evidence type="ECO:0000256" key="8">
    <source>
        <dbReference type="ARBA" id="ARBA00023288"/>
    </source>
</evidence>
<evidence type="ECO:0000313" key="16">
    <source>
        <dbReference type="Proteomes" id="UP000068243"/>
    </source>
</evidence>
<evidence type="ECO:0000256" key="3">
    <source>
        <dbReference type="ARBA" id="ARBA00022741"/>
    </source>
</evidence>
<feature type="compositionally biased region" description="Polar residues" evidence="13">
    <location>
        <begin position="294"/>
        <end position="305"/>
    </location>
</feature>
<feature type="region of interest" description="Disordered" evidence="13">
    <location>
        <begin position="208"/>
        <end position="239"/>
    </location>
</feature>
<dbReference type="GO" id="GO:0012505">
    <property type="term" value="C:endomembrane system"/>
    <property type="evidence" value="ECO:0007669"/>
    <property type="project" value="UniProtKB-SubCell"/>
</dbReference>
<name>A0A100IQ51_ASPNG</name>
<dbReference type="InterPro" id="IPR001806">
    <property type="entry name" value="Small_GTPase"/>
</dbReference>
<gene>
    <name evidence="15" type="ORF">ABL_07989</name>
</gene>
<dbReference type="VEuPathDB" id="FungiDB:ASPNIDRAFT2_1123691"/>
<dbReference type="SUPFAM" id="SSF52540">
    <property type="entry name" value="P-loop containing nucleoside triphosphate hydrolases"/>
    <property type="match status" value="1"/>
</dbReference>